<comment type="caution">
    <text evidence="2">The sequence shown here is derived from an EMBL/GenBank/DDBJ whole genome shotgun (WGS) entry which is preliminary data.</text>
</comment>
<protein>
    <submittedName>
        <fullName evidence="2">Uncharacterized protein</fullName>
    </submittedName>
</protein>
<reference evidence="2 3" key="1">
    <citation type="submission" date="2017-10" db="EMBL/GenBank/DDBJ databases">
        <title>The new phylogeny of genus Mycobacterium.</title>
        <authorList>
            <person name="Tortoli E."/>
            <person name="Trovato A."/>
            <person name="Cirillo D.M."/>
        </authorList>
    </citation>
    <scope>NUCLEOTIDE SEQUENCE [LARGE SCALE GENOMIC DNA]</scope>
    <source>
        <strain evidence="2 3">CCUG37673</strain>
    </source>
</reference>
<proteinExistence type="predicted"/>
<dbReference type="EMBL" id="BLKS01000001">
    <property type="protein sequence ID" value="GFG50779.1"/>
    <property type="molecule type" value="Genomic_DNA"/>
</dbReference>
<sequence>MARLPIPGKDSGTWGDVLNDYLSQAHKADGNLKDNSVTANVLAPNSVTNSAIASDAVTAASIADGSITEALLSSGVQTKLNAAGSGNVADDTILTAKLQDDAVTNDKIADGTIAEAKLATAVQTKLNQPAPTWSTLSGKPPQLCFVPVVDRYERRPAHHMVVKLLRVIAGVVPYLIGPEGAPAGDGGRIGY</sequence>
<dbReference type="RefSeq" id="WP_097944445.1">
    <property type="nucleotide sequence ID" value="NZ_PDCP01000104.1"/>
</dbReference>
<keyword evidence="3" id="KW-1185">Reference proteome</keyword>
<dbReference type="Proteomes" id="UP000220914">
    <property type="component" value="Unassembled WGS sequence"/>
</dbReference>
<reference evidence="1 4" key="2">
    <citation type="journal article" date="2019" name="Emerg. Microbes Infect.">
        <title>Comprehensive subspecies identification of 175 nontuberculous mycobacteria species based on 7547 genomic profiles.</title>
        <authorList>
            <person name="Matsumoto Y."/>
            <person name="Kinjo T."/>
            <person name="Motooka D."/>
            <person name="Nabeya D."/>
            <person name="Jung N."/>
            <person name="Uechi K."/>
            <person name="Horii T."/>
            <person name="Iida T."/>
            <person name="Fujita J."/>
            <person name="Nakamura S."/>
        </authorList>
    </citation>
    <scope>NUCLEOTIDE SEQUENCE [LARGE SCALE GENOMIC DNA]</scope>
    <source>
        <strain evidence="1 4">JCM 6377</strain>
    </source>
</reference>
<dbReference type="EMBL" id="PDCP01000104">
    <property type="protein sequence ID" value="PEG33572.1"/>
    <property type="molecule type" value="Genomic_DNA"/>
</dbReference>
<dbReference type="AlphaFoldDB" id="A0A2A7MP53"/>
<dbReference type="Proteomes" id="UP000465302">
    <property type="component" value="Unassembled WGS sequence"/>
</dbReference>
<organism evidence="2 3">
    <name type="scientific">Mycolicibacterium agri</name>
    <name type="common">Mycobacterium agri</name>
    <dbReference type="NCBI Taxonomy" id="36811"/>
    <lineage>
        <taxon>Bacteria</taxon>
        <taxon>Bacillati</taxon>
        <taxon>Actinomycetota</taxon>
        <taxon>Actinomycetes</taxon>
        <taxon>Mycobacteriales</taxon>
        <taxon>Mycobacteriaceae</taxon>
        <taxon>Mycolicibacterium</taxon>
    </lineage>
</organism>
<gene>
    <name evidence="2" type="ORF">CQY20_30130</name>
    <name evidence="1" type="ORF">MAGR_22200</name>
</gene>
<reference evidence="1" key="3">
    <citation type="submission" date="2020-02" db="EMBL/GenBank/DDBJ databases">
        <authorList>
            <person name="Matsumoto Y."/>
            <person name="Motooka D."/>
            <person name="Nakamura S."/>
        </authorList>
    </citation>
    <scope>NUCLEOTIDE SEQUENCE</scope>
    <source>
        <strain evidence="1">JCM 6377</strain>
    </source>
</reference>
<evidence type="ECO:0000313" key="4">
    <source>
        <dbReference type="Proteomes" id="UP000465302"/>
    </source>
</evidence>
<evidence type="ECO:0000313" key="1">
    <source>
        <dbReference type="EMBL" id="GFG50779.1"/>
    </source>
</evidence>
<accession>A0A2A7MP53</accession>
<evidence type="ECO:0000313" key="3">
    <source>
        <dbReference type="Proteomes" id="UP000220914"/>
    </source>
</evidence>
<name>A0A2A7MP53_MYCAG</name>
<evidence type="ECO:0000313" key="2">
    <source>
        <dbReference type="EMBL" id="PEG33572.1"/>
    </source>
</evidence>